<feature type="non-terminal residue" evidence="1">
    <location>
        <position position="112"/>
    </location>
</feature>
<dbReference type="GO" id="GO:0032259">
    <property type="term" value="P:methylation"/>
    <property type="evidence" value="ECO:0007669"/>
    <property type="project" value="UniProtKB-KW"/>
</dbReference>
<gene>
    <name evidence="1" type="ORF">COU93_03850</name>
</gene>
<sequence>MIQKYLNKLNKKLQAGDASERTYYPVLENFLDKYSKRTDRKLTVTIEPKNTNVGIPDFKITSGNKLFGYIEAKDIDKDLDKIDLEQVKKYLADYPKVILTNFIEFRLYENNE</sequence>
<name>A0A2M8L0Y1_9BACT</name>
<organism evidence="1 2">
    <name type="scientific">Candidatus Shapirobacteria bacterium CG10_big_fil_rev_8_21_14_0_10_36_6</name>
    <dbReference type="NCBI Taxonomy" id="1974886"/>
    <lineage>
        <taxon>Bacteria</taxon>
        <taxon>Candidatus Shapironibacteriota</taxon>
    </lineage>
</organism>
<dbReference type="Proteomes" id="UP000229766">
    <property type="component" value="Unassembled WGS sequence"/>
</dbReference>
<keyword evidence="1" id="KW-0489">Methyltransferase</keyword>
<proteinExistence type="predicted"/>
<protein>
    <submittedName>
        <fullName evidence="1">DNA methyltransferase</fullName>
    </submittedName>
</protein>
<comment type="caution">
    <text evidence="1">The sequence shown here is derived from an EMBL/GenBank/DDBJ whole genome shotgun (WGS) entry which is preliminary data.</text>
</comment>
<reference evidence="2" key="1">
    <citation type="submission" date="2017-09" db="EMBL/GenBank/DDBJ databases">
        <title>Depth-based differentiation of microbial function through sediment-hosted aquifers and enrichment of novel symbionts in the deep terrestrial subsurface.</title>
        <authorList>
            <person name="Probst A.J."/>
            <person name="Ladd B."/>
            <person name="Jarett J.K."/>
            <person name="Geller-Mcgrath D.E."/>
            <person name="Sieber C.M.K."/>
            <person name="Emerson J.B."/>
            <person name="Anantharaman K."/>
            <person name="Thomas B.C."/>
            <person name="Malmstrom R."/>
            <person name="Stieglmeier M."/>
            <person name="Klingl A."/>
            <person name="Woyke T."/>
            <person name="Ryan C.M."/>
            <person name="Banfield J.F."/>
        </authorList>
    </citation>
    <scope>NUCLEOTIDE SEQUENCE [LARGE SCALE GENOMIC DNA]</scope>
</reference>
<accession>A0A2M8L0Y1</accession>
<dbReference type="GO" id="GO:0008168">
    <property type="term" value="F:methyltransferase activity"/>
    <property type="evidence" value="ECO:0007669"/>
    <property type="project" value="UniProtKB-KW"/>
</dbReference>
<dbReference type="EMBL" id="PFEI01000209">
    <property type="protein sequence ID" value="PJE66528.1"/>
    <property type="molecule type" value="Genomic_DNA"/>
</dbReference>
<keyword evidence="1" id="KW-0808">Transferase</keyword>
<evidence type="ECO:0000313" key="2">
    <source>
        <dbReference type="Proteomes" id="UP000229766"/>
    </source>
</evidence>
<evidence type="ECO:0000313" key="1">
    <source>
        <dbReference type="EMBL" id="PJE66528.1"/>
    </source>
</evidence>
<dbReference type="AlphaFoldDB" id="A0A2M8L0Y1"/>